<dbReference type="OrthoDB" id="7030601at2"/>
<keyword evidence="1" id="KW-1133">Transmembrane helix</keyword>
<accession>A0A0J7J4D1</accession>
<keyword evidence="3" id="KW-1185">Reference proteome</keyword>
<evidence type="ECO:0000256" key="1">
    <source>
        <dbReference type="SAM" id="Phobius"/>
    </source>
</evidence>
<protein>
    <submittedName>
        <fullName evidence="2">Uncharacterized protein</fullName>
    </submittedName>
</protein>
<dbReference type="STRING" id="1658765.Msub_20048"/>
<dbReference type="AlphaFoldDB" id="A0A0J7J4D1"/>
<organism evidence="2 3">
    <name type="scientific">Marinobacter subterrani</name>
    <dbReference type="NCBI Taxonomy" id="1658765"/>
    <lineage>
        <taxon>Bacteria</taxon>
        <taxon>Pseudomonadati</taxon>
        <taxon>Pseudomonadota</taxon>
        <taxon>Gammaproteobacteria</taxon>
        <taxon>Pseudomonadales</taxon>
        <taxon>Marinobacteraceae</taxon>
        <taxon>Marinobacter</taxon>
    </lineage>
</organism>
<name>A0A0J7J4D1_9GAMM</name>
<keyword evidence="1" id="KW-0472">Membrane</keyword>
<dbReference type="RefSeq" id="WP_048497184.1">
    <property type="nucleotide sequence ID" value="NZ_LFBU01000002.1"/>
</dbReference>
<sequence>MTQEIEHSTTVSVNCPACSAVNELDQRRPIECEKCQKPITGQKYGTRGALPAVLAFTVGFTGYGLVDRNFLDAKRYPMELEYAMVNACANGDLSVLPRELYESKQEICLCAVGKTVEALPYNEFDERKSELRAILSSSANECW</sequence>
<keyword evidence="1" id="KW-0812">Transmembrane</keyword>
<reference evidence="2 3" key="1">
    <citation type="submission" date="2015-06" db="EMBL/GenBank/DDBJ databases">
        <title>Marinobacter subterrani, a genetically tractable neutrophilic iron-oxidizing strain isolated from the Soudan Iron Mine.</title>
        <authorList>
            <person name="Bonis B.M."/>
            <person name="Gralnick J.A."/>
        </authorList>
    </citation>
    <scope>NUCLEOTIDE SEQUENCE [LARGE SCALE GENOMIC DNA]</scope>
    <source>
        <strain evidence="2 3">JG233</strain>
    </source>
</reference>
<dbReference type="PATRIC" id="fig|1658765.3.peg.3313"/>
<dbReference type="Proteomes" id="UP000036102">
    <property type="component" value="Unassembled WGS sequence"/>
</dbReference>
<feature type="transmembrane region" description="Helical" evidence="1">
    <location>
        <begin position="48"/>
        <end position="66"/>
    </location>
</feature>
<evidence type="ECO:0000313" key="2">
    <source>
        <dbReference type="EMBL" id="KMQ72854.1"/>
    </source>
</evidence>
<evidence type="ECO:0000313" key="3">
    <source>
        <dbReference type="Proteomes" id="UP000036102"/>
    </source>
</evidence>
<gene>
    <name evidence="2" type="ORF">Msub_20048</name>
</gene>
<dbReference type="EMBL" id="LFBU01000002">
    <property type="protein sequence ID" value="KMQ72854.1"/>
    <property type="molecule type" value="Genomic_DNA"/>
</dbReference>
<comment type="caution">
    <text evidence="2">The sequence shown here is derived from an EMBL/GenBank/DDBJ whole genome shotgun (WGS) entry which is preliminary data.</text>
</comment>
<proteinExistence type="predicted"/>